<keyword evidence="3" id="KW-0694">RNA-binding</keyword>
<evidence type="ECO:0000256" key="2">
    <source>
        <dbReference type="ARBA" id="ARBA00022730"/>
    </source>
</evidence>
<evidence type="ECO:0000256" key="1">
    <source>
        <dbReference type="ARBA" id="ARBA00007500"/>
    </source>
</evidence>
<dbReference type="CDD" id="cd06087">
    <property type="entry name" value="KOW_RPS4"/>
    <property type="match status" value="1"/>
</dbReference>
<dbReference type="GO" id="GO:0006412">
    <property type="term" value="P:translation"/>
    <property type="evidence" value="ECO:0007669"/>
    <property type="project" value="InterPro"/>
</dbReference>
<evidence type="ECO:0000256" key="3">
    <source>
        <dbReference type="ARBA" id="ARBA00022884"/>
    </source>
</evidence>
<dbReference type="PANTHER" id="PTHR11581:SF44">
    <property type="entry name" value="RIBOSOMAL PROTEIN S4E CENTRAL REGION DOMAIN-CONTAINING PROTEIN"/>
    <property type="match status" value="1"/>
</dbReference>
<accession>A0A1D6LHP3</accession>
<keyword evidence="4 7" id="KW-0689">Ribosomal protein</keyword>
<dbReference type="GO" id="GO:1990904">
    <property type="term" value="C:ribonucleoprotein complex"/>
    <property type="evidence" value="ECO:0007669"/>
    <property type="project" value="UniProtKB-KW"/>
</dbReference>
<comment type="similarity">
    <text evidence="1">Belongs to the eukaryotic ribosomal protein eS4 family.</text>
</comment>
<dbReference type="InterPro" id="IPR000876">
    <property type="entry name" value="Ribosomal_eS4"/>
</dbReference>
<dbReference type="SMR" id="A0A1D6LHP3"/>
<dbReference type="Gene3D" id="2.40.50.740">
    <property type="match status" value="1"/>
</dbReference>
<evidence type="ECO:0000259" key="6">
    <source>
        <dbReference type="Pfam" id="PF00900"/>
    </source>
</evidence>
<reference evidence="7" key="1">
    <citation type="submission" date="2015-12" db="EMBL/GenBank/DDBJ databases">
        <title>Update maize B73 reference genome by single molecule sequencing technologies.</title>
        <authorList>
            <consortium name="Maize Genome Sequencing Project"/>
            <person name="Ware D."/>
        </authorList>
    </citation>
    <scope>NUCLEOTIDE SEQUENCE</scope>
    <source>
        <tissue evidence="7">Seedling</tissue>
    </source>
</reference>
<dbReference type="GO" id="GO:0019843">
    <property type="term" value="F:rRNA binding"/>
    <property type="evidence" value="ECO:0007669"/>
    <property type="project" value="UniProtKB-KW"/>
</dbReference>
<keyword evidence="2" id="KW-0699">rRNA-binding</keyword>
<name>A0A1D6LHP3_MAIZE</name>
<dbReference type="InterPro" id="IPR041982">
    <property type="entry name" value="Ribosomal_eS4_KOW"/>
</dbReference>
<dbReference type="InParanoid" id="A0A1D6LHP3"/>
<dbReference type="InterPro" id="IPR038237">
    <property type="entry name" value="Ribosomal_eS4_central_sf"/>
</dbReference>
<dbReference type="InterPro" id="IPR013845">
    <property type="entry name" value="Ribosomal_eS4_central_region"/>
</dbReference>
<dbReference type="Pfam" id="PF00900">
    <property type="entry name" value="Ribosomal_S4e"/>
    <property type="match status" value="1"/>
</dbReference>
<dbReference type="PANTHER" id="PTHR11581">
    <property type="entry name" value="30S/40S RIBOSOMAL PROTEIN S4"/>
    <property type="match status" value="1"/>
</dbReference>
<dbReference type="InterPro" id="IPR014722">
    <property type="entry name" value="Rib_uL2_dom2"/>
</dbReference>
<evidence type="ECO:0000313" key="7">
    <source>
        <dbReference type="EMBL" id="AQK79392.1"/>
    </source>
</evidence>
<proteinExistence type="inferred from homology"/>
<feature type="domain" description="Small ribosomal subunit protein eS4 central region" evidence="6">
    <location>
        <begin position="66"/>
        <end position="117"/>
    </location>
</feature>
<keyword evidence="5" id="KW-0687">Ribonucleoprotein</keyword>
<dbReference type="eggNOG" id="KOG0378">
    <property type="taxonomic scope" value="Eukaryota"/>
</dbReference>
<evidence type="ECO:0000256" key="5">
    <source>
        <dbReference type="ARBA" id="ARBA00023274"/>
    </source>
</evidence>
<evidence type="ECO:0000256" key="4">
    <source>
        <dbReference type="ARBA" id="ARBA00022980"/>
    </source>
</evidence>
<dbReference type="FunFam" id="2.40.50.740:FF:000001">
    <property type="entry name" value="40S ribosomal protein S4"/>
    <property type="match status" value="1"/>
</dbReference>
<dbReference type="EMBL" id="CM000782">
    <property type="protein sequence ID" value="AQK79392.1"/>
    <property type="molecule type" value="Genomic_DNA"/>
</dbReference>
<sequence length="145" mass="16156">MLHLIIEACISRKLIDTSAYLWTGYVVPSGTLKDTALPQESPWLNFMKGSRLSGPLIDALVASPASRCFKLFKVRSVQFGQKGIPYLNTYDGRTIRYPDPLIKANDTIKIDLKTNKIMDFFKFDVGNVVMVTGGRNTGRVGVIKN</sequence>
<gene>
    <name evidence="7" type="ORF">ZEAMMB73_Zm00001d035647</name>
</gene>
<dbReference type="Gene3D" id="2.30.30.30">
    <property type="match status" value="1"/>
</dbReference>
<organism evidence="7">
    <name type="scientific">Zea mays</name>
    <name type="common">Maize</name>
    <dbReference type="NCBI Taxonomy" id="4577"/>
    <lineage>
        <taxon>Eukaryota</taxon>
        <taxon>Viridiplantae</taxon>
        <taxon>Streptophyta</taxon>
        <taxon>Embryophyta</taxon>
        <taxon>Tracheophyta</taxon>
        <taxon>Spermatophyta</taxon>
        <taxon>Magnoliopsida</taxon>
        <taxon>Liliopsida</taxon>
        <taxon>Poales</taxon>
        <taxon>Poaceae</taxon>
        <taxon>PACMAD clade</taxon>
        <taxon>Panicoideae</taxon>
        <taxon>Andropogonodae</taxon>
        <taxon>Andropogoneae</taxon>
        <taxon>Tripsacinae</taxon>
        <taxon>Zea</taxon>
    </lineage>
</organism>
<dbReference type="STRING" id="4577.A0A1D6LHP3"/>
<dbReference type="AlphaFoldDB" id="A0A1D6LHP3"/>
<dbReference type="GO" id="GO:0005840">
    <property type="term" value="C:ribosome"/>
    <property type="evidence" value="ECO:0007669"/>
    <property type="project" value="UniProtKB-KW"/>
</dbReference>
<dbReference type="PaxDb" id="4577-GRMZM2G334239_P01"/>
<protein>
    <submittedName>
        <fullName evidence="7">Putative ribosomal protein S4 (RPS4A) family protein</fullName>
    </submittedName>
</protein>
<dbReference type="GO" id="GO:0003735">
    <property type="term" value="F:structural constituent of ribosome"/>
    <property type="evidence" value="ECO:0007669"/>
    <property type="project" value="InterPro"/>
</dbReference>